<evidence type="ECO:0000313" key="3">
    <source>
        <dbReference type="Proteomes" id="UP000799779"/>
    </source>
</evidence>
<reference evidence="2" key="1">
    <citation type="journal article" date="2020" name="Stud. Mycol.">
        <title>101 Dothideomycetes genomes: a test case for predicting lifestyles and emergence of pathogens.</title>
        <authorList>
            <person name="Haridas S."/>
            <person name="Albert R."/>
            <person name="Binder M."/>
            <person name="Bloem J."/>
            <person name="Labutti K."/>
            <person name="Salamov A."/>
            <person name="Andreopoulos B."/>
            <person name="Baker S."/>
            <person name="Barry K."/>
            <person name="Bills G."/>
            <person name="Bluhm B."/>
            <person name="Cannon C."/>
            <person name="Castanera R."/>
            <person name="Culley D."/>
            <person name="Daum C."/>
            <person name="Ezra D."/>
            <person name="Gonzalez J."/>
            <person name="Henrissat B."/>
            <person name="Kuo A."/>
            <person name="Liang C."/>
            <person name="Lipzen A."/>
            <person name="Lutzoni F."/>
            <person name="Magnuson J."/>
            <person name="Mondo S."/>
            <person name="Nolan M."/>
            <person name="Ohm R."/>
            <person name="Pangilinan J."/>
            <person name="Park H.-J."/>
            <person name="Ramirez L."/>
            <person name="Alfaro M."/>
            <person name="Sun H."/>
            <person name="Tritt A."/>
            <person name="Yoshinaga Y."/>
            <person name="Zwiers L.-H."/>
            <person name="Turgeon B."/>
            <person name="Goodwin S."/>
            <person name="Spatafora J."/>
            <person name="Crous P."/>
            <person name="Grigoriev I."/>
        </authorList>
    </citation>
    <scope>NUCLEOTIDE SEQUENCE</scope>
    <source>
        <strain evidence="2">CBS 123094</strain>
    </source>
</reference>
<keyword evidence="1" id="KW-0732">Signal</keyword>
<sequence>MSTILIGLVMAYCSNAFQEVEGRYTSRADPKFIGQKMLVLEEDHAEELRTSQNVNLSYYTHLIRIVSKDLLNEALATITLSAMKRFAMRSAEVPITARINYNIYYFNQPLGFMLS</sequence>
<evidence type="ECO:0000256" key="1">
    <source>
        <dbReference type="SAM" id="SignalP"/>
    </source>
</evidence>
<feature type="chain" id="PRO_5025431762" evidence="1">
    <location>
        <begin position="17"/>
        <end position="115"/>
    </location>
</feature>
<name>A0A6A5VXF1_9PLEO</name>
<dbReference type="AlphaFoldDB" id="A0A6A5VXF1"/>
<keyword evidence="3" id="KW-1185">Reference proteome</keyword>
<evidence type="ECO:0000313" key="2">
    <source>
        <dbReference type="EMBL" id="KAF1993339.1"/>
    </source>
</evidence>
<protein>
    <submittedName>
        <fullName evidence="2">Uncharacterized protein</fullName>
    </submittedName>
</protein>
<gene>
    <name evidence="2" type="ORF">P154DRAFT_540502</name>
</gene>
<organism evidence="2 3">
    <name type="scientific">Amniculicola lignicola CBS 123094</name>
    <dbReference type="NCBI Taxonomy" id="1392246"/>
    <lineage>
        <taxon>Eukaryota</taxon>
        <taxon>Fungi</taxon>
        <taxon>Dikarya</taxon>
        <taxon>Ascomycota</taxon>
        <taxon>Pezizomycotina</taxon>
        <taxon>Dothideomycetes</taxon>
        <taxon>Pleosporomycetidae</taxon>
        <taxon>Pleosporales</taxon>
        <taxon>Amniculicolaceae</taxon>
        <taxon>Amniculicola</taxon>
    </lineage>
</organism>
<proteinExistence type="predicted"/>
<accession>A0A6A5VXF1</accession>
<dbReference type="OrthoDB" id="5322539at2759"/>
<dbReference type="Proteomes" id="UP000799779">
    <property type="component" value="Unassembled WGS sequence"/>
</dbReference>
<dbReference type="EMBL" id="ML977711">
    <property type="protein sequence ID" value="KAF1993339.1"/>
    <property type="molecule type" value="Genomic_DNA"/>
</dbReference>
<feature type="signal peptide" evidence="1">
    <location>
        <begin position="1"/>
        <end position="16"/>
    </location>
</feature>